<dbReference type="PRINTS" id="PR00867">
    <property type="entry name" value="DNAPOLG"/>
</dbReference>
<keyword evidence="9" id="KW-0239">DNA-directed DNA polymerase</keyword>
<dbReference type="GeneID" id="8048806"/>
<keyword evidence="10" id="KW-0238">DNA-binding</keyword>
<evidence type="ECO:0000256" key="10">
    <source>
        <dbReference type="ARBA" id="ARBA00023125"/>
    </source>
</evidence>
<feature type="compositionally biased region" description="Low complexity" evidence="17">
    <location>
        <begin position="1152"/>
        <end position="1173"/>
    </location>
</feature>
<dbReference type="Gene3D" id="3.30.420.390">
    <property type="match status" value="2"/>
</dbReference>
<evidence type="ECO:0000256" key="9">
    <source>
        <dbReference type="ARBA" id="ARBA00022932"/>
    </source>
</evidence>
<dbReference type="KEGG" id="cdu:CD36_61650"/>
<dbReference type="OrthoDB" id="5588663at2759"/>
<feature type="domain" description="DNA-directed DNA polymerase family A palm" evidence="18">
    <location>
        <begin position="729"/>
        <end position="958"/>
    </location>
</feature>
<dbReference type="FunFam" id="3.30.420.390:FF:000007">
    <property type="entry name" value="DNA polymerase gamma"/>
    <property type="match status" value="1"/>
</dbReference>
<comment type="subcellular location">
    <subcellularLocation>
        <location evidence="2">Mitochondrion</location>
    </subcellularLocation>
</comment>
<dbReference type="GO" id="GO:0008408">
    <property type="term" value="F:3'-5' exonuclease activity"/>
    <property type="evidence" value="ECO:0007669"/>
    <property type="project" value="TreeGrafter"/>
</dbReference>
<dbReference type="VEuPathDB" id="FungiDB:CD36_61650"/>
<evidence type="ECO:0000256" key="5">
    <source>
        <dbReference type="ARBA" id="ARBA00022679"/>
    </source>
</evidence>
<evidence type="ECO:0000256" key="8">
    <source>
        <dbReference type="ARBA" id="ARBA00022842"/>
    </source>
</evidence>
<dbReference type="SUPFAM" id="SSF53098">
    <property type="entry name" value="Ribonuclease H-like"/>
    <property type="match status" value="1"/>
</dbReference>
<dbReference type="SUPFAM" id="SSF56672">
    <property type="entry name" value="DNA/RNA polymerases"/>
    <property type="match status" value="1"/>
</dbReference>
<keyword evidence="7" id="KW-0235">DNA replication</keyword>
<dbReference type="InterPro" id="IPR043502">
    <property type="entry name" value="DNA/RNA_pol_sf"/>
</dbReference>
<dbReference type="GO" id="GO:0005760">
    <property type="term" value="C:gamma DNA polymerase complex"/>
    <property type="evidence" value="ECO:0007669"/>
    <property type="project" value="InterPro"/>
</dbReference>
<gene>
    <name evidence="19" type="ordered locus">Cd36_61650</name>
    <name evidence="20" type="ORF">CD36_61650</name>
</gene>
<dbReference type="InterPro" id="IPR001098">
    <property type="entry name" value="DNA-dir_DNA_pol_A_palm_dom"/>
</dbReference>
<dbReference type="GO" id="GO:0003887">
    <property type="term" value="F:DNA-directed DNA polymerase activity"/>
    <property type="evidence" value="ECO:0007669"/>
    <property type="project" value="UniProtKB-KW"/>
</dbReference>
<evidence type="ECO:0000259" key="18">
    <source>
        <dbReference type="SMART" id="SM00482"/>
    </source>
</evidence>
<accession>B9WIM5</accession>
<dbReference type="RefSeq" id="XP_002420937.1">
    <property type="nucleotide sequence ID" value="XM_002420892.1"/>
</dbReference>
<dbReference type="InterPro" id="IPR019760">
    <property type="entry name" value="DNA-dir_DNA_pol_A_CS"/>
</dbReference>
<dbReference type="InterPro" id="IPR041336">
    <property type="entry name" value="DNApol_Exo"/>
</dbReference>
<evidence type="ECO:0000313" key="21">
    <source>
        <dbReference type="Proteomes" id="UP000002605"/>
    </source>
</evidence>
<dbReference type="GO" id="GO:0006264">
    <property type="term" value="P:mitochondrial DNA replication"/>
    <property type="evidence" value="ECO:0007669"/>
    <property type="project" value="TreeGrafter"/>
</dbReference>
<sequence>MSSKRFLLRRMSNIHRSFVTSLRRRQQQSSSSSSLSSQKFIEKPRVNQLGIQYLSNDLHKKVFPTTSTQDYLSPQYPQLLEISKKHLQENELLGKKTQITEPITINNFPPLVGKSMDEHFNKLGQKSSDPYLTMATNFLKKELPSKPSKSQWKFQSGWTRYTNDGNPPQQVPYPLEDTLVFDVEVMYKISNYPVMATCASNEAWYGWVSPALLDWGKQINITTDKIDWNHLIPMNCAKKPKVIIGYNVSYDRARILEEYNIKQTKAFYLDGMSLHVATSGICSRQRPKWAKYNKVKKLSQEDVDEIEGTLEEEEEQLSNDTNKVSDYGKLLSDGFQVAVELEVADDPWLLMGAPNSLANVARFHCNIHLDKTDRDYFATEDPNLIIDNFSKLMDYCAKDVDATFEVTKKLFPVFIQRVPHPVSFAALRHLGTLILPTTTKWPKYIDSAESLYESNRQEVTSTLQQLANDLVAHIKHKNRKKPNYETDPWLSQLNWQLKEARLKKDGTPYKKSAYMTGYPEWYRELFKTSKGEEMNLTLKTRITPLLLRLKWEGHPLFWVDSQGWCFKVPFDDDNEISRLTEKKYVQPKLTEEEINQTRDVLLTKGKSYILFKVPHPNGPSSRCTHILSKLYVRNFEDGTLTSEYDYATKILNLNNEASYWLGNRNRIKDQFVVYNQLGKNKFFDTIKESKEHSSMGIIIPNLATMGTITRRATENTWLTASNAKKNRIGSELKSLIEAPKGYCFVGADVDSEELWIASLVGDSMLQIHGGTALGWMTLEGEKSQKTDLHSKTASILGISRNDAKVFNYGRIYGAGVKFATRLLKQFNGNITDEEADKVARQLYDSTKGRTAMTKYLPSKIYYGGTESIMFNTLEAIAQQEEPKTPVLGASITDALNVKNLNTNQYMTSRVNWTIQSSGVDYLHLLIISMEYLIEKYGIEARLAITVHDELRYLVKETDKYKAALLLQISNIWTRAMFCEQLGIKEVPQSCAFFSEVDIDHVLRKEVSMDCITPSNPTPIPFGESLNIGQLLLKCQHGDILVDKNIKPLTLRTMKYKPRNPIINELDGDLSIIEKIAKIELQTSIDKDEWKKNLYNFIKISRNNKQNGKIIKSIDKSQRVMKKKSIIEFDLQQDNKKKKEIKYRKDIPKMKISPTTTTTSSSTVTSTISTNSRSINPKNETAIKADKSNTSANILNWESNGKSYNSNNGKIIYRKTSSKINSFNKSSNGSTTTTVPQTTINNNRQQIFLQQQRHFKTSTRLQSIMNEDYSLRLPSSPSPPSPRRRRWRNPNLISEQKLMVSTDLSIMNMMMKKIELNSRRRRRQEQEQEQ</sequence>
<dbReference type="FunFam" id="1.10.150.20:FF:000035">
    <property type="entry name" value="DNA polymerase gamma, mitochondrial"/>
    <property type="match status" value="1"/>
</dbReference>
<keyword evidence="5 20" id="KW-0808">Transferase</keyword>
<dbReference type="HOGENOM" id="CLU_001524_2_1_1"/>
<evidence type="ECO:0000313" key="19">
    <source>
        <dbReference type="CGD" id="CAL0000164196"/>
    </source>
</evidence>
<evidence type="ECO:0000256" key="15">
    <source>
        <dbReference type="ARBA" id="ARBA00069489"/>
    </source>
</evidence>
<dbReference type="EC" id="2.7.7.7" evidence="4"/>
<feature type="compositionally biased region" description="Low complexity" evidence="17">
    <location>
        <begin position="27"/>
        <end position="38"/>
    </location>
</feature>
<name>B9WIM5_CANDC</name>
<dbReference type="Pfam" id="PF18136">
    <property type="entry name" value="DNApol_Exo"/>
    <property type="match status" value="1"/>
</dbReference>
<dbReference type="PROSITE" id="PS00447">
    <property type="entry name" value="DNA_POLYMERASE_A"/>
    <property type="match status" value="1"/>
</dbReference>
<evidence type="ECO:0000256" key="13">
    <source>
        <dbReference type="ARBA" id="ARBA00049244"/>
    </source>
</evidence>
<feature type="region of interest" description="Disordered" evidence="17">
    <location>
        <begin position="1151"/>
        <end position="1174"/>
    </location>
</feature>
<dbReference type="Gene3D" id="3.30.70.370">
    <property type="match status" value="1"/>
</dbReference>
<organism evidence="20 21">
    <name type="scientific">Candida dubliniensis (strain CD36 / ATCC MYA-646 / CBS 7987 / NCPF 3949 / NRRL Y-17841)</name>
    <name type="common">Yeast</name>
    <dbReference type="NCBI Taxonomy" id="573826"/>
    <lineage>
        <taxon>Eukaryota</taxon>
        <taxon>Fungi</taxon>
        <taxon>Dikarya</taxon>
        <taxon>Ascomycota</taxon>
        <taxon>Saccharomycotina</taxon>
        <taxon>Pichiomycetes</taxon>
        <taxon>Debaryomycetaceae</taxon>
        <taxon>Candida/Lodderomyces clade</taxon>
        <taxon>Candida</taxon>
    </lineage>
</organism>
<dbReference type="Proteomes" id="UP000002605">
    <property type="component" value="Chromosome 6"/>
</dbReference>
<protein>
    <recommendedName>
        <fullName evidence="15">DNA polymerase gamma</fullName>
        <ecNumber evidence="4">2.7.7.7</ecNumber>
    </recommendedName>
    <alternativeName>
        <fullName evidence="12">Mitochondrial DNA polymerase catalytic subunit</fullName>
    </alternativeName>
</protein>
<evidence type="ECO:0000256" key="3">
    <source>
        <dbReference type="ARBA" id="ARBA00007705"/>
    </source>
</evidence>
<evidence type="ECO:0000256" key="6">
    <source>
        <dbReference type="ARBA" id="ARBA00022695"/>
    </source>
</evidence>
<evidence type="ECO:0000256" key="12">
    <source>
        <dbReference type="ARBA" id="ARBA00031966"/>
    </source>
</evidence>
<evidence type="ECO:0000256" key="7">
    <source>
        <dbReference type="ARBA" id="ARBA00022705"/>
    </source>
</evidence>
<comment type="cofactor">
    <cofactor evidence="1">
        <name>Mg(2+)</name>
        <dbReference type="ChEBI" id="CHEBI:18420"/>
    </cofactor>
</comment>
<dbReference type="Gene3D" id="1.10.150.20">
    <property type="entry name" value="5' to 3' exonuclease, C-terminal subdomain"/>
    <property type="match status" value="1"/>
</dbReference>
<evidence type="ECO:0000256" key="4">
    <source>
        <dbReference type="ARBA" id="ARBA00012417"/>
    </source>
</evidence>
<feature type="region of interest" description="Disordered" evidence="17">
    <location>
        <begin position="20"/>
        <end position="39"/>
    </location>
</feature>
<keyword evidence="21" id="KW-1185">Reference proteome</keyword>
<evidence type="ECO:0000256" key="2">
    <source>
        <dbReference type="ARBA" id="ARBA00004173"/>
    </source>
</evidence>
<reference evidence="20 21" key="1">
    <citation type="journal article" date="2009" name="Genome Res.">
        <title>Comparative genomics of the fungal pathogens Candida dubliniensis and Candida albicans.</title>
        <authorList>
            <person name="Jackson A.P."/>
            <person name="Gamble J.A."/>
            <person name="Yeomans T."/>
            <person name="Moran G.P."/>
            <person name="Saunders D."/>
            <person name="Harris D."/>
            <person name="Aslett M."/>
            <person name="Barrell J.F."/>
            <person name="Butler G."/>
            <person name="Citiulo F."/>
            <person name="Coleman D.C."/>
            <person name="de Groot P.W.J."/>
            <person name="Goodwin T.J."/>
            <person name="Quail M.A."/>
            <person name="McQuillan J."/>
            <person name="Munro C.A."/>
            <person name="Pain A."/>
            <person name="Poulter R.T."/>
            <person name="Rajandream M.A."/>
            <person name="Renauld H."/>
            <person name="Spiering M.J."/>
            <person name="Tivey A."/>
            <person name="Gow N.A.R."/>
            <person name="Barrell B."/>
            <person name="Sullivan D.J."/>
            <person name="Berriman M."/>
        </authorList>
    </citation>
    <scope>NUCLEOTIDE SEQUENCE [LARGE SCALE GENOMIC DNA]</scope>
    <source>
        <strain evidence="21">CD36 / ATCC MYA-646 / CBS 7987 / NCPF 3949 / NRRL Y-17841</strain>
    </source>
</reference>
<comment type="similarity">
    <text evidence="3">Belongs to the DNA polymerase type-A family.</text>
</comment>
<evidence type="ECO:0000256" key="14">
    <source>
        <dbReference type="ARBA" id="ARBA00057053"/>
    </source>
</evidence>
<proteinExistence type="inferred from homology"/>
<dbReference type="EMBL" id="FM992693">
    <property type="protein sequence ID" value="CAX41091.1"/>
    <property type="molecule type" value="Genomic_DNA"/>
</dbReference>
<dbReference type="PANTHER" id="PTHR10267">
    <property type="entry name" value="DNA POLYMERASE SUBUNIT GAMMA-1"/>
    <property type="match status" value="1"/>
</dbReference>
<comment type="function">
    <text evidence="14">Involved in the replication of mitochondrial DNA.</text>
</comment>
<evidence type="ECO:0000256" key="17">
    <source>
        <dbReference type="SAM" id="MobiDB-lite"/>
    </source>
</evidence>
<keyword evidence="16" id="KW-0175">Coiled coil</keyword>
<keyword evidence="6 20" id="KW-0548">Nucleotidyltransferase</keyword>
<dbReference type="PANTHER" id="PTHR10267:SF0">
    <property type="entry name" value="DNA POLYMERASE SUBUNIT GAMMA-1"/>
    <property type="match status" value="1"/>
</dbReference>
<dbReference type="GO" id="GO:0003677">
    <property type="term" value="F:DNA binding"/>
    <property type="evidence" value="ECO:0007669"/>
    <property type="project" value="UniProtKB-KW"/>
</dbReference>
<dbReference type="InterPro" id="IPR012337">
    <property type="entry name" value="RNaseH-like_sf"/>
</dbReference>
<evidence type="ECO:0000256" key="11">
    <source>
        <dbReference type="ARBA" id="ARBA00023128"/>
    </source>
</evidence>
<keyword evidence="11" id="KW-0496">Mitochondrion</keyword>
<dbReference type="InterPro" id="IPR002297">
    <property type="entry name" value="DNA-dir_DNA_pol_A_mt"/>
</dbReference>
<dbReference type="eggNOG" id="KOG3657">
    <property type="taxonomic scope" value="Eukaryota"/>
</dbReference>
<feature type="region of interest" description="Disordered" evidence="17">
    <location>
        <begin position="1265"/>
        <end position="1291"/>
    </location>
</feature>
<dbReference type="SMART" id="SM00482">
    <property type="entry name" value="POLAc"/>
    <property type="match status" value="1"/>
</dbReference>
<evidence type="ECO:0000313" key="20">
    <source>
        <dbReference type="EMBL" id="CAX41091.1"/>
    </source>
</evidence>
<comment type="catalytic activity">
    <reaction evidence="13">
        <text>DNA(n) + a 2'-deoxyribonucleoside 5'-triphosphate = DNA(n+1) + diphosphate</text>
        <dbReference type="Rhea" id="RHEA:22508"/>
        <dbReference type="Rhea" id="RHEA-COMP:17339"/>
        <dbReference type="Rhea" id="RHEA-COMP:17340"/>
        <dbReference type="ChEBI" id="CHEBI:33019"/>
        <dbReference type="ChEBI" id="CHEBI:61560"/>
        <dbReference type="ChEBI" id="CHEBI:173112"/>
        <dbReference type="EC" id="2.7.7.7"/>
    </reaction>
</comment>
<evidence type="ECO:0000256" key="1">
    <source>
        <dbReference type="ARBA" id="ARBA00001946"/>
    </source>
</evidence>
<feature type="coiled-coil region" evidence="16">
    <location>
        <begin position="296"/>
        <end position="323"/>
    </location>
</feature>
<dbReference type="CGD" id="CAL0000164196">
    <property type="gene designation" value="Cd36_61650"/>
</dbReference>
<keyword evidence="8" id="KW-0460">Magnesium</keyword>
<dbReference type="Pfam" id="PF00476">
    <property type="entry name" value="DNA_pol_A"/>
    <property type="match status" value="1"/>
</dbReference>
<evidence type="ECO:0000256" key="16">
    <source>
        <dbReference type="SAM" id="Coils"/>
    </source>
</evidence>